<dbReference type="EMBL" id="KD194127">
    <property type="protein sequence ID" value="EMS53511.1"/>
    <property type="molecule type" value="Genomic_DNA"/>
</dbReference>
<name>M7Z221_TRIUA</name>
<dbReference type="AlphaFoldDB" id="M7Z221"/>
<evidence type="ECO:0000313" key="1">
    <source>
        <dbReference type="EMBL" id="EMS53511.1"/>
    </source>
</evidence>
<gene>
    <name evidence="1" type="ORF">TRIUR3_19261</name>
</gene>
<accession>M7Z221</accession>
<protein>
    <recommendedName>
        <fullName evidence="2">Rx N-terminal domain-containing protein</fullName>
    </recommendedName>
</protein>
<sequence length="136" mass="15575">MVVEGVAWGVSVAGWIMSPIISKLLNKALSYCKFDKEETLQCLLMDVLPRLALTLEAVEDIHHRKFFEEMVRGLKSAFHDMEYILDDLEYIRHQKKLDKLKSLQHKRGKKRARTASDAEASTSNKVLSCFPQLLAI</sequence>
<organism evidence="1">
    <name type="scientific">Triticum urartu</name>
    <name type="common">Red wild einkorn</name>
    <name type="synonym">Crithodium urartu</name>
    <dbReference type="NCBI Taxonomy" id="4572"/>
    <lineage>
        <taxon>Eukaryota</taxon>
        <taxon>Viridiplantae</taxon>
        <taxon>Streptophyta</taxon>
        <taxon>Embryophyta</taxon>
        <taxon>Tracheophyta</taxon>
        <taxon>Spermatophyta</taxon>
        <taxon>Magnoliopsida</taxon>
        <taxon>Liliopsida</taxon>
        <taxon>Poales</taxon>
        <taxon>Poaceae</taxon>
        <taxon>BOP clade</taxon>
        <taxon>Pooideae</taxon>
        <taxon>Triticodae</taxon>
        <taxon>Triticeae</taxon>
        <taxon>Triticinae</taxon>
        <taxon>Triticum</taxon>
    </lineage>
</organism>
<reference evidence="1" key="1">
    <citation type="journal article" date="2013" name="Nature">
        <title>Draft genome of the wheat A-genome progenitor Triticum urartu.</title>
        <authorList>
            <person name="Ling H.Q."/>
            <person name="Zhao S."/>
            <person name="Liu D."/>
            <person name="Wang J."/>
            <person name="Sun H."/>
            <person name="Zhang C."/>
            <person name="Fan H."/>
            <person name="Li D."/>
            <person name="Dong L."/>
            <person name="Tao Y."/>
            <person name="Gao C."/>
            <person name="Wu H."/>
            <person name="Li Y."/>
            <person name="Cui Y."/>
            <person name="Guo X."/>
            <person name="Zheng S."/>
            <person name="Wang B."/>
            <person name="Yu K."/>
            <person name="Liang Q."/>
            <person name="Yang W."/>
            <person name="Lou X."/>
            <person name="Chen J."/>
            <person name="Feng M."/>
            <person name="Jian J."/>
            <person name="Zhang X."/>
            <person name="Luo G."/>
            <person name="Jiang Y."/>
            <person name="Liu J."/>
            <person name="Wang Z."/>
            <person name="Sha Y."/>
            <person name="Zhang B."/>
            <person name="Wu H."/>
            <person name="Tang D."/>
            <person name="Shen Q."/>
            <person name="Xue P."/>
            <person name="Zou S."/>
            <person name="Wang X."/>
            <person name="Liu X."/>
            <person name="Wang F."/>
            <person name="Yang Y."/>
            <person name="An X."/>
            <person name="Dong Z."/>
            <person name="Zhang K."/>
            <person name="Zhang X."/>
            <person name="Luo M.C."/>
            <person name="Dvorak J."/>
            <person name="Tong Y."/>
            <person name="Wang J."/>
            <person name="Yang H."/>
            <person name="Li Z."/>
            <person name="Wang D."/>
            <person name="Zhang A."/>
            <person name="Wang J."/>
        </authorList>
    </citation>
    <scope>NUCLEOTIDE SEQUENCE</scope>
</reference>
<proteinExistence type="predicted"/>
<evidence type="ECO:0008006" key="2">
    <source>
        <dbReference type="Google" id="ProtNLM"/>
    </source>
</evidence>